<evidence type="ECO:0000313" key="2">
    <source>
        <dbReference type="Proteomes" id="UP001311915"/>
    </source>
</evidence>
<dbReference type="Proteomes" id="UP001311915">
    <property type="component" value="Unassembled WGS sequence"/>
</dbReference>
<organism evidence="1 2">
    <name type="scientific">Solanum pinnatisectum</name>
    <name type="common">tansyleaf nightshade</name>
    <dbReference type="NCBI Taxonomy" id="50273"/>
    <lineage>
        <taxon>Eukaryota</taxon>
        <taxon>Viridiplantae</taxon>
        <taxon>Streptophyta</taxon>
        <taxon>Embryophyta</taxon>
        <taxon>Tracheophyta</taxon>
        <taxon>Spermatophyta</taxon>
        <taxon>Magnoliopsida</taxon>
        <taxon>eudicotyledons</taxon>
        <taxon>Gunneridae</taxon>
        <taxon>Pentapetalae</taxon>
        <taxon>asterids</taxon>
        <taxon>lamiids</taxon>
        <taxon>Solanales</taxon>
        <taxon>Solanaceae</taxon>
        <taxon>Solanoideae</taxon>
        <taxon>Solaneae</taxon>
        <taxon>Solanum</taxon>
    </lineage>
</organism>
<accession>A0AAV9KKN7</accession>
<gene>
    <name evidence="1" type="ORF">R3W88_019854</name>
</gene>
<name>A0AAV9KKN7_9SOLN</name>
<sequence>MMHEFRLPPIWKTNTSNGQLPNPKNIAPEAEVWTLCRIFKRISNYKRFTPDWKQQQQQQQPVVKQSFGDTSSKACSVQSEISDDHSNNVINFKKMAFPQKNIINASSGGNLNYQVNQRNSYYNNSQLITTMPESPFASSNSIFWNTSAEDQEYLFSHGNWDELKSVVDLAMDPRSLFGFK</sequence>
<evidence type="ECO:0000313" key="1">
    <source>
        <dbReference type="EMBL" id="KAK4713947.1"/>
    </source>
</evidence>
<proteinExistence type="predicted"/>
<dbReference type="EMBL" id="JAWPEI010000010">
    <property type="protein sequence ID" value="KAK4713947.1"/>
    <property type="molecule type" value="Genomic_DNA"/>
</dbReference>
<reference evidence="1 2" key="1">
    <citation type="submission" date="2023-10" db="EMBL/GenBank/DDBJ databases">
        <title>Genome-Wide Identification Analysis in wild type Solanum Pinnatisectum Reveals Some Genes Defensing Phytophthora Infestans.</title>
        <authorList>
            <person name="Sun C."/>
        </authorList>
    </citation>
    <scope>NUCLEOTIDE SEQUENCE [LARGE SCALE GENOMIC DNA]</scope>
    <source>
        <strain evidence="1">LQN</strain>
        <tissue evidence="1">Leaf</tissue>
    </source>
</reference>
<dbReference type="AlphaFoldDB" id="A0AAV9KKN7"/>
<keyword evidence="2" id="KW-1185">Reference proteome</keyword>
<protein>
    <submittedName>
        <fullName evidence="1">Uncharacterized protein</fullName>
    </submittedName>
</protein>
<comment type="caution">
    <text evidence="1">The sequence shown here is derived from an EMBL/GenBank/DDBJ whole genome shotgun (WGS) entry which is preliminary data.</text>
</comment>